<accession>B2JTM8</accession>
<proteinExistence type="predicted"/>
<keyword evidence="2" id="KW-1185">Reference proteome</keyword>
<keyword evidence="1" id="KW-0614">Plasmid</keyword>
<evidence type="ECO:0000313" key="2">
    <source>
        <dbReference type="Proteomes" id="UP000001192"/>
    </source>
</evidence>
<dbReference type="OrthoDB" id="8966985at2"/>
<dbReference type="HOGENOM" id="CLU_136210_0_0_4"/>
<dbReference type="RefSeq" id="WP_012406090.1">
    <property type="nucleotide sequence ID" value="NC_010625.1"/>
</dbReference>
<dbReference type="EMBL" id="CP001045">
    <property type="protein sequence ID" value="ACC75931.1"/>
    <property type="molecule type" value="Genomic_DNA"/>
</dbReference>
<dbReference type="AlphaFoldDB" id="B2JTM8"/>
<organism evidence="1 2">
    <name type="scientific">Paraburkholderia phymatum (strain DSM 17167 / CIP 108236 / LMG 21445 / STM815)</name>
    <name type="common">Burkholderia phymatum</name>
    <dbReference type="NCBI Taxonomy" id="391038"/>
    <lineage>
        <taxon>Bacteria</taxon>
        <taxon>Pseudomonadati</taxon>
        <taxon>Pseudomonadota</taxon>
        <taxon>Betaproteobacteria</taxon>
        <taxon>Burkholderiales</taxon>
        <taxon>Burkholderiaceae</taxon>
        <taxon>Paraburkholderia</taxon>
    </lineage>
</organism>
<protein>
    <submittedName>
        <fullName evidence="1">Uncharacterized protein</fullName>
    </submittedName>
</protein>
<name>B2JTM8_PARP8</name>
<geneLocation type="plasmid" evidence="1 2">
    <name>pBPHY01</name>
</geneLocation>
<gene>
    <name evidence="1" type="ordered locus">Bphy_6920</name>
</gene>
<dbReference type="Proteomes" id="UP000001192">
    <property type="component" value="Plasmid pBPHY01"/>
</dbReference>
<evidence type="ECO:0000313" key="1">
    <source>
        <dbReference type="EMBL" id="ACC75931.1"/>
    </source>
</evidence>
<dbReference type="KEGG" id="bph:Bphy_6920"/>
<reference evidence="2" key="1">
    <citation type="journal article" date="2014" name="Stand. Genomic Sci.">
        <title>Complete genome sequence of Burkholderia phymatum STM815(T), a broad host range and efficient nitrogen-fixing symbiont of Mimosa species.</title>
        <authorList>
            <person name="Moulin L."/>
            <person name="Klonowska A."/>
            <person name="Caroline B."/>
            <person name="Booth K."/>
            <person name="Vriezen J.A."/>
            <person name="Melkonian R."/>
            <person name="James E.K."/>
            <person name="Young J.P."/>
            <person name="Bena G."/>
            <person name="Hauser L."/>
            <person name="Land M."/>
            <person name="Kyrpides N."/>
            <person name="Bruce D."/>
            <person name="Chain P."/>
            <person name="Copeland A."/>
            <person name="Pitluck S."/>
            <person name="Woyke T."/>
            <person name="Lizotte-Waniewski M."/>
            <person name="Bristow J."/>
            <person name="Riley M."/>
        </authorList>
    </citation>
    <scope>NUCLEOTIDE SEQUENCE [LARGE SCALE GENOMIC DNA]</scope>
    <source>
        <strain evidence="2">DSM 17167 / CIP 108236 / LMG 21445 / STM815</strain>
        <plasmid evidence="2">Plasmid pBPHY01</plasmid>
    </source>
</reference>
<sequence>MNKIGFDGGGLLCELGPRADVVLFFDCLRTYAQQAHSERDWSLLLDRLYRRCLRLDELAEAKVLMEQVRQIFAKLPAASAVAWNDISADKRSQSWLNPNQPTLADVFCKYFEHFASCVDSAQLNYDTFKSYPGYSYEPVRLVVADLPEFIRDKNKPLADYDSLEGEPFWLR</sequence>